<evidence type="ECO:0008006" key="3">
    <source>
        <dbReference type="Google" id="ProtNLM"/>
    </source>
</evidence>
<dbReference type="RefSeq" id="WP_121839047.1">
    <property type="nucleotide sequence ID" value="NZ_ML014778.1"/>
</dbReference>
<dbReference type="EMBL" id="QZEI01000029">
    <property type="protein sequence ID" value="RLV59663.1"/>
    <property type="molecule type" value="Genomic_DNA"/>
</dbReference>
<gene>
    <name evidence="1" type="ORF">D5018_10945</name>
</gene>
<sequence>MAAAYGMNSPRYDALCGQYSFDFKALDAQKVYQVLQKIEPSVSKTRWFEVFDVDWSLRDDIVKESQTSPESSFLLALLKQWVLATDATEQKLITIIRRIDPGYVSALQLSFASSQDKRTTQTRGYGKRYSLQRASQNFPLVQVDSDIVAFHLKKSLTPNPKFFKMPLSVKAEIITNILSCSSDDEGCWKDISLELGFNLSFVSGVDRECSEDKLVYIIERFWSEPSLTSKTNSERFEQYINALYHGLVKNEKKIQKLRSLNLYRNI</sequence>
<comment type="caution">
    <text evidence="1">The sequence shown here is derived from an EMBL/GenBank/DDBJ whole genome shotgun (WGS) entry which is preliminary data.</text>
</comment>
<evidence type="ECO:0000313" key="1">
    <source>
        <dbReference type="EMBL" id="RLV59663.1"/>
    </source>
</evidence>
<accession>A0A3L8PYE2</accession>
<dbReference type="Proteomes" id="UP000281474">
    <property type="component" value="Unassembled WGS sequence"/>
</dbReference>
<protein>
    <recommendedName>
        <fullName evidence="3">Death domain-containing protein</fullName>
    </recommendedName>
</protein>
<name>A0A3L8PYE2_9GAMM</name>
<organism evidence="1 2">
    <name type="scientific">Parashewanella curva</name>
    <dbReference type="NCBI Taxonomy" id="2338552"/>
    <lineage>
        <taxon>Bacteria</taxon>
        <taxon>Pseudomonadati</taxon>
        <taxon>Pseudomonadota</taxon>
        <taxon>Gammaproteobacteria</taxon>
        <taxon>Alteromonadales</taxon>
        <taxon>Shewanellaceae</taxon>
        <taxon>Parashewanella</taxon>
    </lineage>
</organism>
<proteinExistence type="predicted"/>
<evidence type="ECO:0000313" key="2">
    <source>
        <dbReference type="Proteomes" id="UP000281474"/>
    </source>
</evidence>
<keyword evidence="2" id="KW-1185">Reference proteome</keyword>
<dbReference type="AlphaFoldDB" id="A0A3L8PYE2"/>
<reference evidence="1 2" key="1">
    <citation type="submission" date="2018-09" db="EMBL/GenBank/DDBJ databases">
        <title>Phylogeny of the Shewanellaceae, and recommendation for two new genera, Pseudoshewanella and Parashewanella.</title>
        <authorList>
            <person name="Wang G."/>
        </authorList>
    </citation>
    <scope>NUCLEOTIDE SEQUENCE [LARGE SCALE GENOMIC DNA]</scope>
    <source>
        <strain evidence="1 2">C51</strain>
    </source>
</reference>